<dbReference type="GO" id="GO:0004252">
    <property type="term" value="F:serine-type endopeptidase activity"/>
    <property type="evidence" value="ECO:0007669"/>
    <property type="project" value="UniProtKB-UniRule"/>
</dbReference>
<proteinExistence type="inferred from homology"/>
<evidence type="ECO:0000256" key="1">
    <source>
        <dbReference type="ARBA" id="ARBA00022670"/>
    </source>
</evidence>
<feature type="active site" description="Charge relay system" evidence="4">
    <location>
        <position position="51"/>
    </location>
</feature>
<evidence type="ECO:0000313" key="7">
    <source>
        <dbReference type="Proteomes" id="UP000014155"/>
    </source>
</evidence>
<protein>
    <submittedName>
        <fullName evidence="6">Subtilase family</fullName>
    </submittedName>
</protein>
<feature type="domain" description="Peptidase S8/S53" evidence="5">
    <location>
        <begin position="2"/>
        <end position="227"/>
    </location>
</feature>
<dbReference type="PATRIC" id="fig|1195236.3.peg.4676"/>
<organism evidence="6 7">
    <name type="scientific">Ruminiclostridium cellobioparum subsp. termitidis CT1112</name>
    <dbReference type="NCBI Taxonomy" id="1195236"/>
    <lineage>
        <taxon>Bacteria</taxon>
        <taxon>Bacillati</taxon>
        <taxon>Bacillota</taxon>
        <taxon>Clostridia</taxon>
        <taxon>Eubacteriales</taxon>
        <taxon>Oscillospiraceae</taxon>
        <taxon>Ruminiclostridium</taxon>
    </lineage>
</organism>
<gene>
    <name evidence="6" type="ORF">CTER_4500</name>
</gene>
<dbReference type="MEROPS" id="S08.131"/>
<accession>S0FFR6</accession>
<comment type="similarity">
    <text evidence="4">Belongs to the peptidase S8 family.</text>
</comment>
<sequence>MGRKIRIAVIDSGINAGLFDLNEYVIHSTGFYINSQGYIAESNMLPVRNLHGTAVAMIIRHICSDVEFISVNVLDENLSTDGRVLAYALSQVFDYRPDIIHMSLGTLKRRYIFPLKKIIKEAKKLNVLLVAAAENSGKTSYPAYLNGVIGVKSGFFENYKQYSYKKGFFLAPDGTKGIAHIQEVPVMKNSRGTSMSAAYISGHLAEILKKYKNFSANDATRILINTLKQKE</sequence>
<evidence type="ECO:0000313" key="6">
    <source>
        <dbReference type="EMBL" id="EMS69502.1"/>
    </source>
</evidence>
<name>S0FFR6_RUMCE</name>
<keyword evidence="1 4" id="KW-0645">Protease</keyword>
<dbReference type="GO" id="GO:0006508">
    <property type="term" value="P:proteolysis"/>
    <property type="evidence" value="ECO:0007669"/>
    <property type="project" value="UniProtKB-KW"/>
</dbReference>
<evidence type="ECO:0000256" key="2">
    <source>
        <dbReference type="ARBA" id="ARBA00022801"/>
    </source>
</evidence>
<keyword evidence="3 4" id="KW-0720">Serine protease</keyword>
<dbReference type="PROSITE" id="PS51892">
    <property type="entry name" value="SUBTILASE"/>
    <property type="match status" value="1"/>
</dbReference>
<keyword evidence="7" id="KW-1185">Reference proteome</keyword>
<dbReference type="PRINTS" id="PR00723">
    <property type="entry name" value="SUBTILISIN"/>
</dbReference>
<dbReference type="Proteomes" id="UP000014155">
    <property type="component" value="Unassembled WGS sequence"/>
</dbReference>
<evidence type="ECO:0000256" key="3">
    <source>
        <dbReference type="ARBA" id="ARBA00022825"/>
    </source>
</evidence>
<dbReference type="Pfam" id="PF00082">
    <property type="entry name" value="Peptidase_S8"/>
    <property type="match status" value="1"/>
</dbReference>
<reference evidence="6 7" key="1">
    <citation type="journal article" date="2013" name="Genome Announc.">
        <title>Draft Genome Sequence of the Cellulolytic, Mesophilic, Anaerobic Bacterium Clostridium termitidis Strain CT1112 (DSM 5398).</title>
        <authorList>
            <person name="Lal S."/>
            <person name="Ramachandran U."/>
            <person name="Zhang X."/>
            <person name="Munir R."/>
            <person name="Sparling R."/>
            <person name="Levin D.B."/>
        </authorList>
    </citation>
    <scope>NUCLEOTIDE SEQUENCE [LARGE SCALE GENOMIC DNA]</scope>
    <source>
        <strain evidence="6 7">CT1112</strain>
    </source>
</reference>
<dbReference type="InterPro" id="IPR036852">
    <property type="entry name" value="Peptidase_S8/S53_dom_sf"/>
</dbReference>
<dbReference type="InterPro" id="IPR000209">
    <property type="entry name" value="Peptidase_S8/S53_dom"/>
</dbReference>
<dbReference type="eggNOG" id="COG1404">
    <property type="taxonomic scope" value="Bacteria"/>
</dbReference>
<dbReference type="AlphaFoldDB" id="S0FFR6"/>
<evidence type="ECO:0000256" key="4">
    <source>
        <dbReference type="PROSITE-ProRule" id="PRU01240"/>
    </source>
</evidence>
<keyword evidence="2 4" id="KW-0378">Hydrolase</keyword>
<feature type="active site" description="Charge relay system" evidence="4">
    <location>
        <position position="11"/>
    </location>
</feature>
<dbReference type="SUPFAM" id="SSF52743">
    <property type="entry name" value="Subtilisin-like"/>
    <property type="match status" value="1"/>
</dbReference>
<dbReference type="EMBL" id="AORV01000065">
    <property type="protein sequence ID" value="EMS69502.1"/>
    <property type="molecule type" value="Genomic_DNA"/>
</dbReference>
<dbReference type="STRING" id="1195236.CTER_4500"/>
<dbReference type="Gene3D" id="3.40.50.200">
    <property type="entry name" value="Peptidase S8/S53 domain"/>
    <property type="match status" value="1"/>
</dbReference>
<feature type="active site" description="Charge relay system" evidence="4">
    <location>
        <position position="194"/>
    </location>
</feature>
<comment type="caution">
    <text evidence="6">The sequence shown here is derived from an EMBL/GenBank/DDBJ whole genome shotgun (WGS) entry which is preliminary data.</text>
</comment>
<evidence type="ECO:0000259" key="5">
    <source>
        <dbReference type="Pfam" id="PF00082"/>
    </source>
</evidence>
<dbReference type="InterPro" id="IPR015500">
    <property type="entry name" value="Peptidase_S8_subtilisin-rel"/>
</dbReference>